<organism evidence="3 4">
    <name type="scientific">Kryptolebias marmoratus</name>
    <name type="common">Mangrove killifish</name>
    <name type="synonym">Rivulus marmoratus</name>
    <dbReference type="NCBI Taxonomy" id="37003"/>
    <lineage>
        <taxon>Eukaryota</taxon>
        <taxon>Metazoa</taxon>
        <taxon>Chordata</taxon>
        <taxon>Craniata</taxon>
        <taxon>Vertebrata</taxon>
        <taxon>Euteleostomi</taxon>
        <taxon>Actinopterygii</taxon>
        <taxon>Neopterygii</taxon>
        <taxon>Teleostei</taxon>
        <taxon>Neoteleostei</taxon>
        <taxon>Acanthomorphata</taxon>
        <taxon>Ovalentaria</taxon>
        <taxon>Atherinomorphae</taxon>
        <taxon>Cyprinodontiformes</taxon>
        <taxon>Rivulidae</taxon>
        <taxon>Kryptolebias</taxon>
    </lineage>
</organism>
<keyword evidence="4" id="KW-1185">Reference proteome</keyword>
<evidence type="ECO:0000313" key="4">
    <source>
        <dbReference type="Proteomes" id="UP000264800"/>
    </source>
</evidence>
<name>A0A3Q3A679_KRYMA</name>
<evidence type="ECO:0000313" key="3">
    <source>
        <dbReference type="Ensembl" id="ENSKMAP00000011425.1"/>
    </source>
</evidence>
<dbReference type="Gene3D" id="2.10.50.10">
    <property type="entry name" value="Tumor Necrosis Factor Receptor, subunit A, domain 2"/>
    <property type="match status" value="1"/>
</dbReference>
<reference evidence="3" key="1">
    <citation type="submission" date="2025-08" db="UniProtKB">
        <authorList>
            <consortium name="Ensembl"/>
        </authorList>
    </citation>
    <scope>IDENTIFICATION</scope>
</reference>
<accession>A0A3Q3A679</accession>
<feature type="region of interest" description="Disordered" evidence="1">
    <location>
        <begin position="126"/>
        <end position="145"/>
    </location>
</feature>
<dbReference type="STRING" id="37003.ENSKMAP00000011425"/>
<dbReference type="InterPro" id="IPR022333">
    <property type="entry name" value="TNFR_19-like"/>
</dbReference>
<dbReference type="SMART" id="SM00208">
    <property type="entry name" value="TNFR"/>
    <property type="match status" value="1"/>
</dbReference>
<evidence type="ECO:0000259" key="2">
    <source>
        <dbReference type="SMART" id="SM00208"/>
    </source>
</evidence>
<protein>
    <recommendedName>
        <fullName evidence="2">TNFR-Cys domain-containing protein</fullName>
    </recommendedName>
</protein>
<dbReference type="PANTHER" id="PTHR47397">
    <property type="entry name" value="TUMOR NECROSIS FACTOR RECEPTOR SUPERFAMILY MEMBER 19L"/>
    <property type="match status" value="1"/>
</dbReference>
<feature type="domain" description="TNFR-Cys" evidence="2">
    <location>
        <begin position="95"/>
        <end position="134"/>
    </location>
</feature>
<sequence length="145" mass="14989">MHKDEHVEENEEPPLLLSSRPPCGKHTHTHTRAGSYAGGSGASADSCLCVIFQVFVGGGRTAAVQCRWGDGCECPQCPAGQEPSKVRQGTSDRSCPPGSFSDALGPELCHPHASCRVLGRAVAAPGTASSDSVCGGSNQPCQTQK</sequence>
<dbReference type="Ensembl" id="ENSKMAT00000011603.1">
    <property type="protein sequence ID" value="ENSKMAP00000011425.1"/>
    <property type="gene ID" value="ENSKMAG00000008591.1"/>
</dbReference>
<dbReference type="PANTHER" id="PTHR47397:SF1">
    <property type="entry name" value="TUMOR NECROSIS FACTOR RECEPTOR SUPERFAMILY MEMBER 19L"/>
    <property type="match status" value="1"/>
</dbReference>
<dbReference type="InterPro" id="IPR001368">
    <property type="entry name" value="TNFR/NGFR_Cys_rich_reg"/>
</dbReference>
<feature type="compositionally biased region" description="Low complexity" evidence="1">
    <location>
        <begin position="13"/>
        <end position="22"/>
    </location>
</feature>
<feature type="compositionally biased region" description="Polar residues" evidence="1">
    <location>
        <begin position="127"/>
        <end position="145"/>
    </location>
</feature>
<feature type="region of interest" description="Disordered" evidence="1">
    <location>
        <begin position="1"/>
        <end position="30"/>
    </location>
</feature>
<evidence type="ECO:0000256" key="1">
    <source>
        <dbReference type="SAM" id="MobiDB-lite"/>
    </source>
</evidence>
<dbReference type="AlphaFoldDB" id="A0A3Q3A679"/>
<reference evidence="3" key="2">
    <citation type="submission" date="2025-09" db="UniProtKB">
        <authorList>
            <consortium name="Ensembl"/>
        </authorList>
    </citation>
    <scope>IDENTIFICATION</scope>
</reference>
<dbReference type="Proteomes" id="UP000264800">
    <property type="component" value="Unplaced"/>
</dbReference>
<dbReference type="GO" id="GO:0006915">
    <property type="term" value="P:apoptotic process"/>
    <property type="evidence" value="ECO:0007669"/>
    <property type="project" value="TreeGrafter"/>
</dbReference>
<proteinExistence type="predicted"/>